<evidence type="ECO:0000313" key="2">
    <source>
        <dbReference type="Proteomes" id="UP001141806"/>
    </source>
</evidence>
<accession>A0A9Q0JSB4</accession>
<comment type="caution">
    <text evidence="1">The sequence shown here is derived from an EMBL/GenBank/DDBJ whole genome shotgun (WGS) entry which is preliminary data.</text>
</comment>
<gene>
    <name evidence="1" type="ORF">NE237_008238</name>
</gene>
<dbReference type="Proteomes" id="UP001141806">
    <property type="component" value="Unassembled WGS sequence"/>
</dbReference>
<dbReference type="EMBL" id="JAMYWD010000149">
    <property type="protein sequence ID" value="KAJ4949861.1"/>
    <property type="molecule type" value="Genomic_DNA"/>
</dbReference>
<reference evidence="1" key="1">
    <citation type="journal article" date="2023" name="Plant J.">
        <title>The genome of the king protea, Protea cynaroides.</title>
        <authorList>
            <person name="Chang J."/>
            <person name="Duong T.A."/>
            <person name="Schoeman C."/>
            <person name="Ma X."/>
            <person name="Roodt D."/>
            <person name="Barker N."/>
            <person name="Li Z."/>
            <person name="Van de Peer Y."/>
            <person name="Mizrachi E."/>
        </authorList>
    </citation>
    <scope>NUCLEOTIDE SEQUENCE</scope>
    <source>
        <tissue evidence="1">Young leaves</tissue>
    </source>
</reference>
<evidence type="ECO:0000313" key="1">
    <source>
        <dbReference type="EMBL" id="KAJ4949861.1"/>
    </source>
</evidence>
<keyword evidence="2" id="KW-1185">Reference proteome</keyword>
<sequence length="128" mass="15091">MIVFRETDTLNNFFLLENDAKENRVEPITGDRIICVGKVEGIVRGNGEIWFAYSGDTSSSRTLIYAKSGTHYMGWNQRCRQRRIILRLYEELHWKIRMSHKGKDNHVLRLKIERTYGGYQCKIQKLPL</sequence>
<dbReference type="AlphaFoldDB" id="A0A9Q0JSB4"/>
<organism evidence="1 2">
    <name type="scientific">Protea cynaroides</name>
    <dbReference type="NCBI Taxonomy" id="273540"/>
    <lineage>
        <taxon>Eukaryota</taxon>
        <taxon>Viridiplantae</taxon>
        <taxon>Streptophyta</taxon>
        <taxon>Embryophyta</taxon>
        <taxon>Tracheophyta</taxon>
        <taxon>Spermatophyta</taxon>
        <taxon>Magnoliopsida</taxon>
        <taxon>Proteales</taxon>
        <taxon>Proteaceae</taxon>
        <taxon>Protea</taxon>
    </lineage>
</organism>
<proteinExistence type="predicted"/>
<protein>
    <submittedName>
        <fullName evidence="1">Uncharacterized protein</fullName>
    </submittedName>
</protein>
<name>A0A9Q0JSB4_9MAGN</name>